<keyword evidence="1" id="KW-0472">Membrane</keyword>
<name>A0A1H4B595_9BACT</name>
<feature type="transmembrane region" description="Helical" evidence="1">
    <location>
        <begin position="42"/>
        <end position="61"/>
    </location>
</feature>
<keyword evidence="1" id="KW-1133">Transmembrane helix</keyword>
<feature type="transmembrane region" description="Helical" evidence="1">
    <location>
        <begin position="73"/>
        <end position="91"/>
    </location>
</feature>
<dbReference type="STRING" id="551991.SAMN05192529_11856"/>
<evidence type="ECO:0000313" key="3">
    <source>
        <dbReference type="Proteomes" id="UP000199041"/>
    </source>
</evidence>
<organism evidence="2 3">
    <name type="scientific">Arachidicoccus rhizosphaerae</name>
    <dbReference type="NCBI Taxonomy" id="551991"/>
    <lineage>
        <taxon>Bacteria</taxon>
        <taxon>Pseudomonadati</taxon>
        <taxon>Bacteroidota</taxon>
        <taxon>Chitinophagia</taxon>
        <taxon>Chitinophagales</taxon>
        <taxon>Chitinophagaceae</taxon>
        <taxon>Arachidicoccus</taxon>
    </lineage>
</organism>
<keyword evidence="1" id="KW-0812">Transmembrane</keyword>
<feature type="transmembrane region" description="Helical" evidence="1">
    <location>
        <begin position="6"/>
        <end position="22"/>
    </location>
</feature>
<sequence>MKSILYQFIFLQLILLMGLFSMRKKEYLKKWSWVSADKKHRVAGSIFMIEGILQIFIGWCFHDGTQNNIGTLLFYMGGLIWLTGGILYFIFGNKTRGDTPQVKLSKKRAEIN</sequence>
<evidence type="ECO:0000256" key="1">
    <source>
        <dbReference type="SAM" id="Phobius"/>
    </source>
</evidence>
<dbReference type="AlphaFoldDB" id="A0A1H4B595"/>
<dbReference type="RefSeq" id="WP_091399795.1">
    <property type="nucleotide sequence ID" value="NZ_FNQY01000018.1"/>
</dbReference>
<gene>
    <name evidence="2" type="ORF">SAMN05192529_11856</name>
</gene>
<dbReference type="OrthoDB" id="10000136at2"/>
<accession>A0A1H4B595</accession>
<proteinExistence type="predicted"/>
<reference evidence="2 3" key="1">
    <citation type="submission" date="2016-10" db="EMBL/GenBank/DDBJ databases">
        <authorList>
            <person name="de Groot N.N."/>
        </authorList>
    </citation>
    <scope>NUCLEOTIDE SEQUENCE [LARGE SCALE GENOMIC DNA]</scope>
    <source>
        <strain evidence="2 3">Vu-144</strain>
    </source>
</reference>
<protein>
    <submittedName>
        <fullName evidence="2">Uncharacterized protein</fullName>
    </submittedName>
</protein>
<keyword evidence="3" id="KW-1185">Reference proteome</keyword>
<dbReference type="EMBL" id="FNQY01000018">
    <property type="protein sequence ID" value="SEA43300.1"/>
    <property type="molecule type" value="Genomic_DNA"/>
</dbReference>
<evidence type="ECO:0000313" key="2">
    <source>
        <dbReference type="EMBL" id="SEA43300.1"/>
    </source>
</evidence>
<dbReference type="Proteomes" id="UP000199041">
    <property type="component" value="Unassembled WGS sequence"/>
</dbReference>